<dbReference type="EMBL" id="CP134845">
    <property type="protein sequence ID" value="WNL15169.1"/>
    <property type="molecule type" value="Genomic_DNA"/>
</dbReference>
<evidence type="ECO:0000313" key="2">
    <source>
        <dbReference type="EMBL" id="WNL11725.1"/>
    </source>
</evidence>
<gene>
    <name evidence="3" type="ORF">RJG51_03005</name>
    <name evidence="2" type="ORF">RJG52_07255</name>
    <name evidence="4" type="ORF">RJG53_10235</name>
    <name evidence="6" type="ORF">RJG55_07260</name>
    <name evidence="5" type="ORF">RJG56_10115</name>
    <name evidence="7" type="ORF">RJG57_04110</name>
</gene>
<evidence type="ECO:0000313" key="6">
    <source>
        <dbReference type="EMBL" id="WNL22750.1"/>
    </source>
</evidence>
<accession>A0AA96I5Z6</accession>
<evidence type="ECO:0000259" key="1">
    <source>
        <dbReference type="Pfam" id="PF12571"/>
    </source>
</evidence>
<dbReference type="EMBL" id="CP134844">
    <property type="protein sequence ID" value="WNL11725.1"/>
    <property type="molecule type" value="Genomic_DNA"/>
</dbReference>
<evidence type="ECO:0000313" key="4">
    <source>
        <dbReference type="EMBL" id="WNL18949.1"/>
    </source>
</evidence>
<dbReference type="EMBL" id="CP134850">
    <property type="protein sequence ID" value="WNL21088.1"/>
    <property type="molecule type" value="Genomic_DNA"/>
</dbReference>
<proteinExistence type="predicted"/>
<dbReference type="PANTHER" id="PTHR35191">
    <property type="entry name" value="PROPHAGE SIDE TAIL FIBER PROTEIN HOMOLOG STFQ-RELATED"/>
    <property type="match status" value="1"/>
</dbReference>
<evidence type="ECO:0000313" key="5">
    <source>
        <dbReference type="EMBL" id="WNL21088.1"/>
    </source>
</evidence>
<dbReference type="InterPro" id="IPR051934">
    <property type="entry name" value="Phage_Tail_Fiber_Structural"/>
</dbReference>
<name>A0AA96I5Z6_9BACT</name>
<reference evidence="4" key="1">
    <citation type="submission" date="2023-09" db="EMBL/GenBank/DDBJ databases">
        <title>Arcobacter tbilisiensis sp. nov. isolated from chicken meat in Tbilisi, Georgia.</title>
        <authorList>
            <person name="Matthias R."/>
            <person name="Zautner A.E."/>
        </authorList>
    </citation>
    <scope>NUCLEOTIDE SEQUENCE</scope>
    <source>
        <strain evidence="7">LEO 70</strain>
        <strain evidence="6">LEO 74</strain>
        <strain evidence="5">LEO 79</strain>
        <strain evidence="4">LEO 99</strain>
    </source>
</reference>
<dbReference type="AlphaFoldDB" id="A0AA96I5Z6"/>
<feature type="domain" description="Phage tail fibre protein N-terminal" evidence="1">
    <location>
        <begin position="5"/>
        <end position="147"/>
    </location>
</feature>
<dbReference type="EMBL" id="CP134849">
    <property type="protein sequence ID" value="WNL18949.1"/>
    <property type="molecule type" value="Genomic_DNA"/>
</dbReference>
<protein>
    <submittedName>
        <fullName evidence="4">Phage tail protein</fullName>
    </submittedName>
</protein>
<dbReference type="EMBL" id="CP134852">
    <property type="protein sequence ID" value="WNL26358.1"/>
    <property type="molecule type" value="Genomic_DNA"/>
</dbReference>
<evidence type="ECO:0000313" key="7">
    <source>
        <dbReference type="EMBL" id="WNL26358.1"/>
    </source>
</evidence>
<dbReference type="Pfam" id="PF12571">
    <property type="entry name" value="Phage_tail_fib"/>
    <property type="match status" value="1"/>
</dbReference>
<sequence>MMINSQYRSVITSAGHTANTQSIASGTTIVFDEIAFGSGGLVPNENATGLIKEELRIKIHSVVQNQTDTNILEIEAVVPAHIGGFTINEAALYLDDGTLYAVASLPESYKPILDQGAGKEFSFVFFLASVGVENVALTIDGGASFVTTNYFQNELKKYAFVIGDETKKFKVADAQAENEAVNKKQIDELETRLNVSIGTINDSIETINDSIETINNSVGKNTTTAVSGANPVTGNFGTGKINFYVSDDTFIVPEGITSVRVRLWGAGNQGGGGGFALKAISDLVPGVSIPITVGVAAGATSSFGAYVSATGGTANSTSIAGIGGTGIGGDINHSGGSNPTNPGGIISGCGGAGNLFGNGGNGGNGGSSYGATGSSAASGGGGGSATSGTVNAGGNGGSGLSGEGGRGGAYATGTNYASLLIAENGKSSFDSIDFIGTGGGGGGKGYIGSGGAGTNGGGGGSGGPGGFPGGGGSPHGIGLVIVEW</sequence>
<dbReference type="InterPro" id="IPR022225">
    <property type="entry name" value="Phage_tail_fibre_N"/>
</dbReference>
<dbReference type="EMBL" id="CP134851">
    <property type="protein sequence ID" value="WNL22750.1"/>
    <property type="molecule type" value="Genomic_DNA"/>
</dbReference>
<evidence type="ECO:0000313" key="3">
    <source>
        <dbReference type="EMBL" id="WNL15169.1"/>
    </source>
</evidence>
<reference evidence="2" key="2">
    <citation type="submission" date="2023-09" db="EMBL/GenBank/DDBJ databases">
        <title>Characterization of Arcobacter Isolates from Retail Chicken Sold in Supermarkets in Tbilisi, Georgia.</title>
        <authorList>
            <person name="Matthias R."/>
            <person name="Zautner A.E."/>
        </authorList>
    </citation>
    <scope>NUCLEOTIDE SEQUENCE</scope>
    <source>
        <strain evidence="3">LEO 108</strain>
        <strain evidence="2">LEO 109</strain>
    </source>
</reference>
<dbReference type="PANTHER" id="PTHR35191:SF1">
    <property type="entry name" value="PROPHAGE SIDE TAIL FIBER PROTEIN HOMOLOG STFQ-RELATED"/>
    <property type="match status" value="1"/>
</dbReference>
<organism evidence="4">
    <name type="scientific">Arcobacter sp. AZ-2023</name>
    <dbReference type="NCBI Taxonomy" id="3074453"/>
    <lineage>
        <taxon>Bacteria</taxon>
        <taxon>Pseudomonadati</taxon>
        <taxon>Campylobacterota</taxon>
        <taxon>Epsilonproteobacteria</taxon>
        <taxon>Campylobacterales</taxon>
        <taxon>Arcobacteraceae</taxon>
        <taxon>Arcobacter</taxon>
    </lineage>
</organism>